<dbReference type="RefSeq" id="WP_011891876.1">
    <property type="nucleotide sequence ID" value="NZ_JACKST010000008.1"/>
</dbReference>
<organism evidence="3 4">
    <name type="scientific">Mycolicibacterium gilvum</name>
    <dbReference type="NCBI Taxonomy" id="1804"/>
    <lineage>
        <taxon>Bacteria</taxon>
        <taxon>Bacillati</taxon>
        <taxon>Actinomycetota</taxon>
        <taxon>Actinomycetes</taxon>
        <taxon>Mycobacteriales</taxon>
        <taxon>Mycobacteriaceae</taxon>
        <taxon>Mycolicibacterium</taxon>
    </lineage>
</organism>
<accession>A0A378SUN0</accession>
<reference evidence="3 4" key="1">
    <citation type="submission" date="2018-06" db="EMBL/GenBank/DDBJ databases">
        <authorList>
            <consortium name="Pathogen Informatics"/>
            <person name="Doyle S."/>
        </authorList>
    </citation>
    <scope>NUCLEOTIDE SEQUENCE [LARGE SCALE GENOMIC DNA]</scope>
    <source>
        <strain evidence="3 4">NCTC10742</strain>
    </source>
</reference>
<sequence>MRAHGARDQDATTSRGTDETGWTSFTLAVPRWPLLARLRGRHALVRAVDRVEAAVLVLAFFVSLIALPVAGAVGTAAYDALSHRHTGSAATQAATGGVLIWAGTTVAAVALFIVTRALCDRVRQSRWDKGLHDLSEETS</sequence>
<feature type="region of interest" description="Disordered" evidence="1">
    <location>
        <begin position="1"/>
        <end position="20"/>
    </location>
</feature>
<feature type="compositionally biased region" description="Polar residues" evidence="1">
    <location>
        <begin position="11"/>
        <end position="20"/>
    </location>
</feature>
<feature type="transmembrane region" description="Helical" evidence="2">
    <location>
        <begin position="98"/>
        <end position="119"/>
    </location>
</feature>
<name>A0A378SUN0_9MYCO</name>
<evidence type="ECO:0000256" key="1">
    <source>
        <dbReference type="SAM" id="MobiDB-lite"/>
    </source>
</evidence>
<proteinExistence type="predicted"/>
<feature type="compositionally biased region" description="Basic and acidic residues" evidence="1">
    <location>
        <begin position="1"/>
        <end position="10"/>
    </location>
</feature>
<evidence type="ECO:0000313" key="3">
    <source>
        <dbReference type="EMBL" id="STZ46321.1"/>
    </source>
</evidence>
<evidence type="ECO:0000256" key="2">
    <source>
        <dbReference type="SAM" id="Phobius"/>
    </source>
</evidence>
<dbReference type="Proteomes" id="UP000254291">
    <property type="component" value="Unassembled WGS sequence"/>
</dbReference>
<evidence type="ECO:0000313" key="4">
    <source>
        <dbReference type="Proteomes" id="UP000254291"/>
    </source>
</evidence>
<dbReference type="EMBL" id="UGQM01000001">
    <property type="protein sequence ID" value="STZ46321.1"/>
    <property type="molecule type" value="Genomic_DNA"/>
</dbReference>
<keyword evidence="2" id="KW-0472">Membrane</keyword>
<feature type="transmembrane region" description="Helical" evidence="2">
    <location>
        <begin position="53"/>
        <end position="78"/>
    </location>
</feature>
<dbReference type="AlphaFoldDB" id="A0A378SUN0"/>
<gene>
    <name evidence="3" type="ORF">NCTC10742_05591</name>
</gene>
<keyword evidence="2" id="KW-1133">Transmembrane helix</keyword>
<keyword evidence="2 3" id="KW-0812">Transmembrane</keyword>
<protein>
    <submittedName>
        <fullName evidence="3">Transmembrane protein</fullName>
    </submittedName>
</protein>